<keyword evidence="4" id="KW-0645">Protease</keyword>
<dbReference type="GeneID" id="14920236"/>
<feature type="compositionally biased region" description="Basic and acidic residues" evidence="1">
    <location>
        <begin position="351"/>
        <end position="364"/>
    </location>
</feature>
<dbReference type="GO" id="GO:0016579">
    <property type="term" value="P:protein deubiquitination"/>
    <property type="evidence" value="ECO:0007669"/>
    <property type="project" value="TreeGrafter"/>
</dbReference>
<feature type="compositionally biased region" description="Basic residues" evidence="1">
    <location>
        <begin position="415"/>
        <end position="425"/>
    </location>
</feature>
<evidence type="ECO:0000256" key="2">
    <source>
        <dbReference type="SAM" id="Phobius"/>
    </source>
</evidence>
<accession>L8H1S5</accession>
<keyword evidence="4" id="KW-0378">Hydrolase</keyword>
<dbReference type="GO" id="GO:0006508">
    <property type="term" value="P:proteolysis"/>
    <property type="evidence" value="ECO:0007669"/>
    <property type="project" value="UniProtKB-KW"/>
</dbReference>
<dbReference type="RefSeq" id="XP_004341540.1">
    <property type="nucleotide sequence ID" value="XM_004341492.1"/>
</dbReference>
<feature type="compositionally biased region" description="Basic and acidic residues" evidence="1">
    <location>
        <begin position="426"/>
        <end position="443"/>
    </location>
</feature>
<dbReference type="Pfam" id="PF02338">
    <property type="entry name" value="OTU"/>
    <property type="match status" value="1"/>
</dbReference>
<feature type="compositionally biased region" description="Basic and acidic residues" evidence="1">
    <location>
        <begin position="454"/>
        <end position="498"/>
    </location>
</feature>
<feature type="region of interest" description="Disordered" evidence="1">
    <location>
        <begin position="343"/>
        <end position="364"/>
    </location>
</feature>
<feature type="region of interest" description="Disordered" evidence="1">
    <location>
        <begin position="1"/>
        <end position="33"/>
    </location>
</feature>
<dbReference type="SUPFAM" id="SSF54001">
    <property type="entry name" value="Cysteine proteinases"/>
    <property type="match status" value="1"/>
</dbReference>
<feature type="compositionally biased region" description="Gly residues" evidence="1">
    <location>
        <begin position="1"/>
        <end position="24"/>
    </location>
</feature>
<proteinExistence type="predicted"/>
<dbReference type="PANTHER" id="PTHR12419">
    <property type="entry name" value="OTU DOMAIN CONTAINING PROTEIN"/>
    <property type="match status" value="1"/>
</dbReference>
<sequence length="519" mass="57227">MGKGKGGGHGGGGKGGRGGGGWKGNGRDGRQQHKYGDAGWEAQYRQLGDQLRALQLRIKSIAGDGTAVSDQLYGHPNNYASVRAAVCRYIEEHRPDYEPFVEGTYCPSSCVYLRNMKQDKTWGGNIELQAMSLLFQINIAIHQLNSPRWEIVNFAGGKTIHLSYHDGDHYASVRPIGESDTGVPSVQLEAARVKVVGQEDGAPPPASSGVPAKKKSKKELRLENKAKKAHAHVHQREAKHELLFIIIIIIIIFFIIFFVIVIVIFDASTFILFDCIVANVVVSVVAGGGGDLNITEGEATVMAATDCSLDVARATLRDLYGDVIQAVELLLLLAPHEREKVALPDTTMVSGDKEKLNDDNNDNDEKHAEAEAEFDYGAYTDYNDYSDYSDYSGGAGARVEVEEESADWRDYVTPTHHHQRGGGARRRGDAQEDEQNSKRREAEAAQQQQKQKKKSDEPSPEERLRILREKRTLTNKERKEKNKLEKDVGDLLDRKEAAPADDNSSAEPDRPPDLGTLAI</sequence>
<dbReference type="VEuPathDB" id="AmoebaDB:ACA1_267130"/>
<keyword evidence="2" id="KW-0812">Transmembrane</keyword>
<evidence type="ECO:0000259" key="3">
    <source>
        <dbReference type="PROSITE" id="PS50802"/>
    </source>
</evidence>
<evidence type="ECO:0000256" key="1">
    <source>
        <dbReference type="SAM" id="MobiDB-lite"/>
    </source>
</evidence>
<dbReference type="PANTHER" id="PTHR12419:SF7">
    <property type="entry name" value="OTU DOMAIN-CONTAINING PROTEIN 3"/>
    <property type="match status" value="1"/>
</dbReference>
<dbReference type="STRING" id="1257118.L8H1S5"/>
<feature type="region of interest" description="Disordered" evidence="1">
    <location>
        <begin position="404"/>
        <end position="519"/>
    </location>
</feature>
<evidence type="ECO:0000313" key="4">
    <source>
        <dbReference type="EMBL" id="ELR19454.1"/>
    </source>
</evidence>
<dbReference type="KEGG" id="acan:ACA1_267130"/>
<dbReference type="AlphaFoldDB" id="L8H1S5"/>
<dbReference type="InterPro" id="IPR038765">
    <property type="entry name" value="Papain-like_cys_pep_sf"/>
</dbReference>
<feature type="transmembrane region" description="Helical" evidence="2">
    <location>
        <begin position="242"/>
        <end position="265"/>
    </location>
</feature>
<dbReference type="CDD" id="cd22771">
    <property type="entry name" value="OTU_plant_OTU7-like"/>
    <property type="match status" value="1"/>
</dbReference>
<keyword evidence="5" id="KW-1185">Reference proteome</keyword>
<dbReference type="Proteomes" id="UP000011083">
    <property type="component" value="Unassembled WGS sequence"/>
</dbReference>
<dbReference type="OrthoDB" id="415023at2759"/>
<name>L8H1S5_ACACF</name>
<dbReference type="GO" id="GO:0004843">
    <property type="term" value="F:cysteine-type deubiquitinase activity"/>
    <property type="evidence" value="ECO:0007669"/>
    <property type="project" value="TreeGrafter"/>
</dbReference>
<dbReference type="InterPro" id="IPR050704">
    <property type="entry name" value="Peptidase_C85-like"/>
</dbReference>
<dbReference type="InterPro" id="IPR003323">
    <property type="entry name" value="OTU_dom"/>
</dbReference>
<feature type="domain" description="OTU" evidence="3">
    <location>
        <begin position="56"/>
        <end position="176"/>
    </location>
</feature>
<keyword evidence="2" id="KW-1133">Transmembrane helix</keyword>
<dbReference type="Gene3D" id="3.90.70.80">
    <property type="match status" value="1"/>
</dbReference>
<organism evidence="4 5">
    <name type="scientific">Acanthamoeba castellanii (strain ATCC 30010 / Neff)</name>
    <dbReference type="NCBI Taxonomy" id="1257118"/>
    <lineage>
        <taxon>Eukaryota</taxon>
        <taxon>Amoebozoa</taxon>
        <taxon>Discosea</taxon>
        <taxon>Longamoebia</taxon>
        <taxon>Centramoebida</taxon>
        <taxon>Acanthamoebidae</taxon>
        <taxon>Acanthamoeba</taxon>
    </lineage>
</organism>
<dbReference type="EMBL" id="KB007933">
    <property type="protein sequence ID" value="ELR19454.1"/>
    <property type="molecule type" value="Genomic_DNA"/>
</dbReference>
<reference evidence="4 5" key="1">
    <citation type="journal article" date="2013" name="Genome Biol.">
        <title>Genome of Acanthamoeba castellanii highlights extensive lateral gene transfer and early evolution of tyrosine kinase signaling.</title>
        <authorList>
            <person name="Clarke M."/>
            <person name="Lohan A.J."/>
            <person name="Liu B."/>
            <person name="Lagkouvardos I."/>
            <person name="Roy S."/>
            <person name="Zafar N."/>
            <person name="Bertelli C."/>
            <person name="Schilde C."/>
            <person name="Kianianmomeni A."/>
            <person name="Burglin T.R."/>
            <person name="Frech C."/>
            <person name="Turcotte B."/>
            <person name="Kopec K.O."/>
            <person name="Synnott J.M."/>
            <person name="Choo C."/>
            <person name="Paponov I."/>
            <person name="Finkler A."/>
            <person name="Soon Heng Tan C."/>
            <person name="Hutchins A.P."/>
            <person name="Weinmeier T."/>
            <person name="Rattei T."/>
            <person name="Chu J.S."/>
            <person name="Gimenez G."/>
            <person name="Irimia M."/>
            <person name="Rigden D.J."/>
            <person name="Fitzpatrick D.A."/>
            <person name="Lorenzo-Morales J."/>
            <person name="Bateman A."/>
            <person name="Chiu C.H."/>
            <person name="Tang P."/>
            <person name="Hegemann P."/>
            <person name="Fromm H."/>
            <person name="Raoult D."/>
            <person name="Greub G."/>
            <person name="Miranda-Saavedra D."/>
            <person name="Chen N."/>
            <person name="Nash P."/>
            <person name="Ginger M.L."/>
            <person name="Horn M."/>
            <person name="Schaap P."/>
            <person name="Caler L."/>
            <person name="Loftus B."/>
        </authorList>
    </citation>
    <scope>NUCLEOTIDE SEQUENCE [LARGE SCALE GENOMIC DNA]</scope>
    <source>
        <strain evidence="4 5">Neff</strain>
    </source>
</reference>
<keyword evidence="2" id="KW-0472">Membrane</keyword>
<gene>
    <name evidence="4" type="ORF">ACA1_267130</name>
</gene>
<dbReference type="PROSITE" id="PS50802">
    <property type="entry name" value="OTU"/>
    <property type="match status" value="1"/>
</dbReference>
<protein>
    <submittedName>
        <fullName evidence="4">OTU family cysteine protease</fullName>
    </submittedName>
</protein>
<evidence type="ECO:0000313" key="5">
    <source>
        <dbReference type="Proteomes" id="UP000011083"/>
    </source>
</evidence>